<dbReference type="InterPro" id="IPR011021">
    <property type="entry name" value="Arrestin-like_N"/>
</dbReference>
<dbReference type="OMA" id="FCCVDEE"/>
<dbReference type="AlphaFoldDB" id="A0A0N0P340"/>
<dbReference type="GO" id="GO:0005737">
    <property type="term" value="C:cytoplasm"/>
    <property type="evidence" value="ECO:0007669"/>
    <property type="project" value="TreeGrafter"/>
</dbReference>
<dbReference type="OrthoDB" id="260919at2759"/>
<comment type="caution">
    <text evidence="2">The sequence shown here is derived from an EMBL/GenBank/DDBJ whole genome shotgun (WGS) entry which is preliminary data.</text>
</comment>
<dbReference type="GO" id="GO:0015031">
    <property type="term" value="P:protein transport"/>
    <property type="evidence" value="ECO:0007669"/>
    <property type="project" value="TreeGrafter"/>
</dbReference>
<dbReference type="InterPro" id="IPR014756">
    <property type="entry name" value="Ig_E-set"/>
</dbReference>
<dbReference type="PANTHER" id="PTHR11188">
    <property type="entry name" value="ARRESTIN DOMAIN CONTAINING PROTEIN"/>
    <property type="match status" value="1"/>
</dbReference>
<evidence type="ECO:0000259" key="1">
    <source>
        <dbReference type="Pfam" id="PF00339"/>
    </source>
</evidence>
<feature type="domain" description="Arrestin-like N-terminal" evidence="1">
    <location>
        <begin position="17"/>
        <end position="155"/>
    </location>
</feature>
<protein>
    <recommendedName>
        <fullName evidence="1">Arrestin-like N-terminal domain-containing protein</fullName>
    </recommendedName>
</protein>
<sequence>MILLEKSKVALTLICESDTYAPGSTVTGTLQLEVHHTVFFTALQIRFRGQEKFYVQRDGANHHTYYDRREFTHIEEVHTFLGAPEGNASPGATQLEPGVYSYPFSFYVPPHAPPSFERCRGDYGCKLAYTLKGYLDIPRGFDAEVKRSITVTQAVPVSQLQPARENLKLLPVSEANVAKCLFCGCCFCCVDEESFIRTEAAIAPAIVLMKSHVSLPVVMAVAQDCAKREEGDAGDAWVRSVPVPTDSSLALLRLRVTNFAKEKAPSRCMVRLAQRHDFPRDAGRFYMDTFTFCKQEVLFPEGPLHFGQTSTVDVLLRFDEARANLPSGERLLPCLAVKHFSIFTELQITFPEVTAEGTMRQQNALLLADEVDMTNQRVEMPYIYNVRLRAAADEPPVWQGGRNSF</sequence>
<dbReference type="InterPro" id="IPR050357">
    <property type="entry name" value="Arrestin_domain-protein"/>
</dbReference>
<gene>
    <name evidence="2" type="ORF">ABL78_7756</name>
</gene>
<reference evidence="2 3" key="1">
    <citation type="journal article" date="2015" name="PLoS Pathog.">
        <title>Leptomonas seymouri: Adaptations to the Dixenous Life Cycle Analyzed by Genome Sequencing, Transcriptome Profiling and Co-infection with Leishmania donovani.</title>
        <authorList>
            <person name="Kraeva N."/>
            <person name="Butenko A."/>
            <person name="Hlavacova J."/>
            <person name="Kostygov A."/>
            <person name="Myskova J."/>
            <person name="Grybchuk D."/>
            <person name="Lestinova T."/>
            <person name="Votypka J."/>
            <person name="Volf P."/>
            <person name="Opperdoes F."/>
            <person name="Flegontov P."/>
            <person name="Lukes J."/>
            <person name="Yurchenko V."/>
        </authorList>
    </citation>
    <scope>NUCLEOTIDE SEQUENCE [LARGE SCALE GENOMIC DNA]</scope>
    <source>
        <strain evidence="2 3">ATCC 30220</strain>
    </source>
</reference>
<dbReference type="Pfam" id="PF00339">
    <property type="entry name" value="Arrestin_N"/>
    <property type="match status" value="1"/>
</dbReference>
<organism evidence="2 3">
    <name type="scientific">Leptomonas seymouri</name>
    <dbReference type="NCBI Taxonomy" id="5684"/>
    <lineage>
        <taxon>Eukaryota</taxon>
        <taxon>Discoba</taxon>
        <taxon>Euglenozoa</taxon>
        <taxon>Kinetoplastea</taxon>
        <taxon>Metakinetoplastina</taxon>
        <taxon>Trypanosomatida</taxon>
        <taxon>Trypanosomatidae</taxon>
        <taxon>Leishmaniinae</taxon>
        <taxon>Leptomonas</taxon>
    </lineage>
</organism>
<evidence type="ECO:0000313" key="2">
    <source>
        <dbReference type="EMBL" id="KPI83217.1"/>
    </source>
</evidence>
<name>A0A0N0P340_LEPSE</name>
<proteinExistence type="predicted"/>
<evidence type="ECO:0000313" key="3">
    <source>
        <dbReference type="Proteomes" id="UP000038009"/>
    </source>
</evidence>
<dbReference type="EMBL" id="LJSK01000413">
    <property type="protein sequence ID" value="KPI83217.1"/>
    <property type="molecule type" value="Genomic_DNA"/>
</dbReference>
<dbReference type="PANTHER" id="PTHR11188:SF17">
    <property type="entry name" value="FI21816P1"/>
    <property type="match status" value="1"/>
</dbReference>
<dbReference type="Proteomes" id="UP000038009">
    <property type="component" value="Unassembled WGS sequence"/>
</dbReference>
<accession>A0A0N0P340</accession>
<dbReference type="InterPro" id="IPR014752">
    <property type="entry name" value="Arrestin-like_C"/>
</dbReference>
<dbReference type="VEuPathDB" id="TriTrypDB:Lsey_0413_0030"/>
<keyword evidence="3" id="KW-1185">Reference proteome</keyword>
<dbReference type="Gene3D" id="2.60.40.640">
    <property type="match status" value="1"/>
</dbReference>
<dbReference type="SUPFAM" id="SSF81296">
    <property type="entry name" value="E set domains"/>
    <property type="match status" value="1"/>
</dbReference>